<name>A0AAU9JPR6_9CILI</name>
<evidence type="ECO:0000259" key="6">
    <source>
        <dbReference type="PROSITE" id="PS50157"/>
    </source>
</evidence>
<gene>
    <name evidence="7" type="ORF">BSTOLATCC_MIC44342</name>
</gene>
<evidence type="ECO:0000256" key="4">
    <source>
        <dbReference type="ARBA" id="ARBA00022833"/>
    </source>
</evidence>
<keyword evidence="1" id="KW-0479">Metal-binding</keyword>
<dbReference type="InterPro" id="IPR036236">
    <property type="entry name" value="Znf_C2H2_sf"/>
</dbReference>
<dbReference type="SUPFAM" id="SSF57667">
    <property type="entry name" value="beta-beta-alpha zinc fingers"/>
    <property type="match status" value="2"/>
</dbReference>
<dbReference type="GO" id="GO:0008270">
    <property type="term" value="F:zinc ion binding"/>
    <property type="evidence" value="ECO:0007669"/>
    <property type="project" value="UniProtKB-KW"/>
</dbReference>
<evidence type="ECO:0000256" key="3">
    <source>
        <dbReference type="ARBA" id="ARBA00022771"/>
    </source>
</evidence>
<dbReference type="PANTHER" id="PTHR19818:SF139">
    <property type="entry name" value="PAIR-RULE PROTEIN ODD-PAIRED"/>
    <property type="match status" value="1"/>
</dbReference>
<proteinExistence type="predicted"/>
<dbReference type="PROSITE" id="PS00028">
    <property type="entry name" value="ZINC_FINGER_C2H2_1"/>
    <property type="match status" value="3"/>
</dbReference>
<reference evidence="7" key="1">
    <citation type="submission" date="2021-09" db="EMBL/GenBank/DDBJ databases">
        <authorList>
            <consortium name="AG Swart"/>
            <person name="Singh M."/>
            <person name="Singh A."/>
            <person name="Seah K."/>
            <person name="Emmerich C."/>
        </authorList>
    </citation>
    <scope>NUCLEOTIDE SEQUENCE</scope>
    <source>
        <strain evidence="7">ATCC30299</strain>
    </source>
</reference>
<protein>
    <recommendedName>
        <fullName evidence="6">C2H2-type domain-containing protein</fullName>
    </recommendedName>
</protein>
<evidence type="ECO:0000256" key="1">
    <source>
        <dbReference type="ARBA" id="ARBA00022723"/>
    </source>
</evidence>
<keyword evidence="4" id="KW-0862">Zinc</keyword>
<sequence>MKDTIYKCKVPGCTSSYSNKFNLKRHMEAYHSENKKFQCRFCTKVLSSKQNLKEHIFTHSGEMPYNCKEPGCGMKFRQGSQLSAHKRIHLALNKYTQKSEINHPRNEYIILTQLIEKSDFFKLEAIPYKLNANEEHRYELPPISAPQEYCMLPTSIFSSQIINQ</sequence>
<dbReference type="Pfam" id="PF13894">
    <property type="entry name" value="zf-C2H2_4"/>
    <property type="match status" value="1"/>
</dbReference>
<evidence type="ECO:0000256" key="5">
    <source>
        <dbReference type="PROSITE-ProRule" id="PRU00042"/>
    </source>
</evidence>
<dbReference type="GO" id="GO:0005634">
    <property type="term" value="C:nucleus"/>
    <property type="evidence" value="ECO:0007669"/>
    <property type="project" value="UniProtKB-ARBA"/>
</dbReference>
<evidence type="ECO:0000256" key="2">
    <source>
        <dbReference type="ARBA" id="ARBA00022737"/>
    </source>
</evidence>
<dbReference type="Pfam" id="PF00096">
    <property type="entry name" value="zf-C2H2"/>
    <property type="match status" value="2"/>
</dbReference>
<comment type="caution">
    <text evidence="7">The sequence shown here is derived from an EMBL/GenBank/DDBJ whole genome shotgun (WGS) entry which is preliminary data.</text>
</comment>
<evidence type="ECO:0000313" key="8">
    <source>
        <dbReference type="Proteomes" id="UP001162131"/>
    </source>
</evidence>
<dbReference type="PROSITE" id="PS50157">
    <property type="entry name" value="ZINC_FINGER_C2H2_2"/>
    <property type="match status" value="3"/>
</dbReference>
<feature type="domain" description="C2H2-type" evidence="6">
    <location>
        <begin position="37"/>
        <end position="64"/>
    </location>
</feature>
<dbReference type="AlphaFoldDB" id="A0AAU9JPR6"/>
<dbReference type="FunFam" id="3.30.160.60:FF:000446">
    <property type="entry name" value="Zinc finger protein"/>
    <property type="match status" value="1"/>
</dbReference>
<dbReference type="EMBL" id="CAJZBQ010000044">
    <property type="protein sequence ID" value="CAG9327714.1"/>
    <property type="molecule type" value="Genomic_DNA"/>
</dbReference>
<keyword evidence="8" id="KW-1185">Reference proteome</keyword>
<dbReference type="GO" id="GO:0000981">
    <property type="term" value="F:DNA-binding transcription factor activity, RNA polymerase II-specific"/>
    <property type="evidence" value="ECO:0007669"/>
    <property type="project" value="TreeGrafter"/>
</dbReference>
<keyword evidence="3 5" id="KW-0863">Zinc-finger</keyword>
<dbReference type="InterPro" id="IPR013087">
    <property type="entry name" value="Znf_C2H2_type"/>
</dbReference>
<dbReference type="PANTHER" id="PTHR19818">
    <property type="entry name" value="ZINC FINGER PROTEIN ZIC AND GLI"/>
    <property type="match status" value="1"/>
</dbReference>
<keyword evidence="2" id="KW-0677">Repeat</keyword>
<dbReference type="Proteomes" id="UP001162131">
    <property type="component" value="Unassembled WGS sequence"/>
</dbReference>
<dbReference type="GO" id="GO:0045944">
    <property type="term" value="P:positive regulation of transcription by RNA polymerase II"/>
    <property type="evidence" value="ECO:0007669"/>
    <property type="project" value="UniProtKB-ARBA"/>
</dbReference>
<feature type="domain" description="C2H2-type" evidence="6">
    <location>
        <begin position="65"/>
        <end position="94"/>
    </location>
</feature>
<dbReference type="Gene3D" id="3.30.160.60">
    <property type="entry name" value="Classic Zinc Finger"/>
    <property type="match status" value="3"/>
</dbReference>
<evidence type="ECO:0000313" key="7">
    <source>
        <dbReference type="EMBL" id="CAG9327714.1"/>
    </source>
</evidence>
<dbReference type="InterPro" id="IPR050329">
    <property type="entry name" value="GLI_C2H2-zinc-finger"/>
</dbReference>
<dbReference type="SMART" id="SM00355">
    <property type="entry name" value="ZnF_C2H2"/>
    <property type="match status" value="3"/>
</dbReference>
<organism evidence="7 8">
    <name type="scientific">Blepharisma stoltei</name>
    <dbReference type="NCBI Taxonomy" id="1481888"/>
    <lineage>
        <taxon>Eukaryota</taxon>
        <taxon>Sar</taxon>
        <taxon>Alveolata</taxon>
        <taxon>Ciliophora</taxon>
        <taxon>Postciliodesmatophora</taxon>
        <taxon>Heterotrichea</taxon>
        <taxon>Heterotrichida</taxon>
        <taxon>Blepharismidae</taxon>
        <taxon>Blepharisma</taxon>
    </lineage>
</organism>
<dbReference type="GO" id="GO:0000978">
    <property type="term" value="F:RNA polymerase II cis-regulatory region sequence-specific DNA binding"/>
    <property type="evidence" value="ECO:0007669"/>
    <property type="project" value="TreeGrafter"/>
</dbReference>
<feature type="domain" description="C2H2-type" evidence="6">
    <location>
        <begin position="6"/>
        <end position="36"/>
    </location>
</feature>
<accession>A0AAU9JPR6</accession>